<gene>
    <name evidence="2" type="ORF">g.24640</name>
</gene>
<feature type="compositionally biased region" description="Basic and acidic residues" evidence="1">
    <location>
        <begin position="50"/>
        <end position="60"/>
    </location>
</feature>
<accession>A0A1D2ABF9</accession>
<feature type="compositionally biased region" description="Pro residues" evidence="1">
    <location>
        <begin position="80"/>
        <end position="90"/>
    </location>
</feature>
<evidence type="ECO:0008006" key="3">
    <source>
        <dbReference type="Google" id="ProtNLM"/>
    </source>
</evidence>
<sequence>SFALFKVHLQRPALLAELSHTPMSNPAGSPPAPGLDEENSVINELNNLALKDDPVSKPKIDQPGSPQGACDWEDDWEAAVPPPAAQPSPPTTSGAPDPALLARDERGRGAGPPPLDPRSTAAGPSAAAGTPPFSSAHCLELTGLSPAIRQRDVEEWAERLKPAVPPYVRWVDETAAVLVFFDPPAARAAQRAAAASSGPTLGTLRGWEEASAGARALPPAELAPPRPRPAASAAVARRLIGAALSMNLRDKGKEEALRDAGRAKREARVAEQARRAALDAAWE</sequence>
<reference evidence="2" key="1">
    <citation type="submission" date="2015-08" db="EMBL/GenBank/DDBJ databases">
        <authorList>
            <person name="Babu N.S."/>
            <person name="Beckwith C.J."/>
            <person name="Beseler K.G."/>
            <person name="Brison A."/>
            <person name="Carone J.V."/>
            <person name="Caskin T.P."/>
            <person name="Diamond M."/>
            <person name="Durham M.E."/>
            <person name="Foxe J.M."/>
            <person name="Go M."/>
            <person name="Henderson B.A."/>
            <person name="Jones I.B."/>
            <person name="McGettigan J.A."/>
            <person name="Micheletti S.J."/>
            <person name="Nasrallah M.E."/>
            <person name="Ortiz D."/>
            <person name="Piller C.R."/>
            <person name="Privatt S.R."/>
            <person name="Schneider S.L."/>
            <person name="Sharp S."/>
            <person name="Smith T.C."/>
            <person name="Stanton J.D."/>
            <person name="Ullery H.E."/>
            <person name="Wilson R.J."/>
            <person name="Serrano M.G."/>
            <person name="Buck G."/>
            <person name="Lee V."/>
            <person name="Wang Y."/>
            <person name="Carvalho R."/>
            <person name="Voegtly L."/>
            <person name="Shi R."/>
            <person name="Duckworth R."/>
            <person name="Johnson A."/>
            <person name="Loviza R."/>
            <person name="Walstead R."/>
            <person name="Shah Z."/>
            <person name="Kiflezghi M."/>
            <person name="Wade K."/>
            <person name="Ball S.L."/>
            <person name="Bradley K.W."/>
            <person name="Asai D.J."/>
            <person name="Bowman C.A."/>
            <person name="Russell D.A."/>
            <person name="Pope W.H."/>
            <person name="Jacobs-Sera D."/>
            <person name="Hendrix R.W."/>
            <person name="Hatfull G.F."/>
        </authorList>
    </citation>
    <scope>NUCLEOTIDE SEQUENCE</scope>
</reference>
<dbReference type="PANTHER" id="PTHR21678">
    <property type="entry name" value="GROWTH INHIBITION AND DIFFERENTIATION RELATED PROTEIN 88"/>
    <property type="match status" value="1"/>
</dbReference>
<evidence type="ECO:0000256" key="1">
    <source>
        <dbReference type="SAM" id="MobiDB-lite"/>
    </source>
</evidence>
<dbReference type="InterPro" id="IPR039884">
    <property type="entry name" value="R3HC1/R3HCL"/>
</dbReference>
<evidence type="ECO:0000313" key="2">
    <source>
        <dbReference type="EMBL" id="JAT76265.1"/>
    </source>
</evidence>
<protein>
    <recommendedName>
        <fullName evidence="3">R3H and coiled-coil domain-containing protein 1-like</fullName>
    </recommendedName>
</protein>
<feature type="non-terminal residue" evidence="2">
    <location>
        <position position="1"/>
    </location>
</feature>
<proteinExistence type="predicted"/>
<dbReference type="AlphaFoldDB" id="A0A1D2ABF9"/>
<dbReference type="EMBL" id="GDKF01002357">
    <property type="protein sequence ID" value="JAT76265.1"/>
    <property type="molecule type" value="Transcribed_RNA"/>
</dbReference>
<feature type="region of interest" description="Disordered" evidence="1">
    <location>
        <begin position="18"/>
        <end position="134"/>
    </location>
</feature>
<name>A0A1D2ABF9_AUXPR</name>
<feature type="compositionally biased region" description="Low complexity" evidence="1">
    <location>
        <begin position="117"/>
        <end position="134"/>
    </location>
</feature>
<organism evidence="2">
    <name type="scientific">Auxenochlorella protothecoides</name>
    <name type="common">Green microalga</name>
    <name type="synonym">Chlorella protothecoides</name>
    <dbReference type="NCBI Taxonomy" id="3075"/>
    <lineage>
        <taxon>Eukaryota</taxon>
        <taxon>Viridiplantae</taxon>
        <taxon>Chlorophyta</taxon>
        <taxon>core chlorophytes</taxon>
        <taxon>Trebouxiophyceae</taxon>
        <taxon>Chlorellales</taxon>
        <taxon>Chlorellaceae</taxon>
        <taxon>Auxenochlorella</taxon>
    </lineage>
</organism>
<dbReference type="PANTHER" id="PTHR21678:SF0">
    <property type="entry name" value="C3H1-TYPE DOMAIN-CONTAINING PROTEIN"/>
    <property type="match status" value="1"/>
</dbReference>